<name>A0ABY6GH70_9PROT</name>
<dbReference type="PROSITE" id="PS00061">
    <property type="entry name" value="ADH_SHORT"/>
    <property type="match status" value="1"/>
</dbReference>
<dbReference type="InterPro" id="IPR020904">
    <property type="entry name" value="Sc_DH/Rdtase_CS"/>
</dbReference>
<dbReference type="PANTHER" id="PTHR43639:SF1">
    <property type="entry name" value="SHORT-CHAIN DEHYDROGENASE_REDUCTASE FAMILY PROTEIN"/>
    <property type="match status" value="1"/>
</dbReference>
<organism evidence="3 4">
    <name type="scientific">Candidatus Kirkpatrickella diaphorinae</name>
    <dbReference type="NCBI Taxonomy" id="2984322"/>
    <lineage>
        <taxon>Bacteria</taxon>
        <taxon>Pseudomonadati</taxon>
        <taxon>Pseudomonadota</taxon>
        <taxon>Alphaproteobacteria</taxon>
        <taxon>Acetobacterales</taxon>
        <taxon>Acetobacteraceae</taxon>
        <taxon>Candidatus Kirkpatrickella</taxon>
    </lineage>
</organism>
<accession>A0ABY6GH70</accession>
<evidence type="ECO:0000256" key="1">
    <source>
        <dbReference type="ARBA" id="ARBA00006484"/>
    </source>
</evidence>
<keyword evidence="4" id="KW-1185">Reference proteome</keyword>
<comment type="similarity">
    <text evidence="1">Belongs to the short-chain dehydrogenases/reductases (SDR) family.</text>
</comment>
<dbReference type="PANTHER" id="PTHR43639">
    <property type="entry name" value="OXIDOREDUCTASE, SHORT-CHAIN DEHYDROGENASE/REDUCTASE FAMILY (AFU_ORTHOLOGUE AFUA_5G02870)"/>
    <property type="match status" value="1"/>
</dbReference>
<dbReference type="Gene3D" id="3.40.50.720">
    <property type="entry name" value="NAD(P)-binding Rossmann-like Domain"/>
    <property type="match status" value="1"/>
</dbReference>
<dbReference type="SUPFAM" id="SSF51735">
    <property type="entry name" value="NAD(P)-binding Rossmann-fold domains"/>
    <property type="match status" value="1"/>
</dbReference>
<evidence type="ECO:0000256" key="2">
    <source>
        <dbReference type="ARBA" id="ARBA00023002"/>
    </source>
</evidence>
<dbReference type="InterPro" id="IPR002347">
    <property type="entry name" value="SDR_fam"/>
</dbReference>
<dbReference type="EMBL" id="CP107052">
    <property type="protein sequence ID" value="UYH50637.1"/>
    <property type="molecule type" value="Genomic_DNA"/>
</dbReference>
<reference evidence="3" key="1">
    <citation type="submission" date="2022-10" db="EMBL/GenBank/DDBJ databases">
        <title>Candidatus Kirkpatrella diaphorinas gen. nov., sp. nov., an uncultured endosymbiont identified in a population of Diaphorina citri from Hawaii.</title>
        <authorList>
            <person name="Henry E.M."/>
            <person name="Carlson C.R."/>
            <person name="Kuo Y.-W."/>
        </authorList>
    </citation>
    <scope>NUCLEOTIDE SEQUENCE</scope>
    <source>
        <strain evidence="3">CADCRV1</strain>
    </source>
</reference>
<dbReference type="RefSeq" id="WP_319806223.1">
    <property type="nucleotide sequence ID" value="NZ_CP107052.1"/>
</dbReference>
<protein>
    <submittedName>
        <fullName evidence="3">SDR family oxidoreductase</fullName>
    </submittedName>
</protein>
<evidence type="ECO:0000313" key="3">
    <source>
        <dbReference type="EMBL" id="UYH50637.1"/>
    </source>
</evidence>
<sequence length="249" mass="26571">MQLSIPDTIPRVALVTGGAKRIGRALVTALAAEGFKIAIHCHQSAAEAEKLLEEIQHQGCVLTADLADESAVSGLINAASAQLGPVGILVNNASIFERDAWDTVTEESWQRHQGINLRAPFMLSQAFARALPSSAEGVILNLLDERVWKLTPHYTSYTVSKSALWTLTQTLALALAPRIRVNAIGPGPVLPAQGQSDAEFQRMCQATPLQHGATPEEVAQTAMALAAMRAVTGQMVAPDGGQHLAWRTD</sequence>
<dbReference type="PRINTS" id="PR00080">
    <property type="entry name" value="SDRFAMILY"/>
</dbReference>
<proteinExistence type="inferred from homology"/>
<dbReference type="Proteomes" id="UP001163831">
    <property type="component" value="Chromosome"/>
</dbReference>
<dbReference type="InterPro" id="IPR036291">
    <property type="entry name" value="NAD(P)-bd_dom_sf"/>
</dbReference>
<dbReference type="PRINTS" id="PR00081">
    <property type="entry name" value="GDHRDH"/>
</dbReference>
<gene>
    <name evidence="3" type="ORF">N5W20_05790</name>
</gene>
<keyword evidence="2" id="KW-0560">Oxidoreductase</keyword>
<dbReference type="Pfam" id="PF13561">
    <property type="entry name" value="adh_short_C2"/>
    <property type="match status" value="1"/>
</dbReference>
<dbReference type="NCBIfam" id="NF006597">
    <property type="entry name" value="PRK09134.1"/>
    <property type="match status" value="1"/>
</dbReference>
<evidence type="ECO:0000313" key="4">
    <source>
        <dbReference type="Proteomes" id="UP001163831"/>
    </source>
</evidence>